<dbReference type="GO" id="GO:0005524">
    <property type="term" value="F:ATP binding"/>
    <property type="evidence" value="ECO:0007669"/>
    <property type="project" value="UniProtKB-KW"/>
</dbReference>
<feature type="domain" description="Protein kinase" evidence="10">
    <location>
        <begin position="34"/>
        <end position="414"/>
    </location>
</feature>
<evidence type="ECO:0000256" key="9">
    <source>
        <dbReference type="SAM" id="MobiDB-lite"/>
    </source>
</evidence>
<keyword evidence="6" id="KW-0067">ATP-binding</keyword>
<dbReference type="SMART" id="SM00220">
    <property type="entry name" value="S_TKc"/>
    <property type="match status" value="1"/>
</dbReference>
<dbReference type="EMBL" id="AJIL01000112">
    <property type="protein sequence ID" value="KNE94623.1"/>
    <property type="molecule type" value="Genomic_DNA"/>
</dbReference>
<comment type="catalytic activity">
    <reaction evidence="7">
        <text>L-threonyl-[protein] + ATP = O-phospho-L-threonyl-[protein] + ADP + H(+)</text>
        <dbReference type="Rhea" id="RHEA:46608"/>
        <dbReference type="Rhea" id="RHEA-COMP:11060"/>
        <dbReference type="Rhea" id="RHEA-COMP:11605"/>
        <dbReference type="ChEBI" id="CHEBI:15378"/>
        <dbReference type="ChEBI" id="CHEBI:30013"/>
        <dbReference type="ChEBI" id="CHEBI:30616"/>
        <dbReference type="ChEBI" id="CHEBI:61977"/>
        <dbReference type="ChEBI" id="CHEBI:456216"/>
        <dbReference type="EC" id="2.7.11.1"/>
    </reaction>
</comment>
<dbReference type="Gene3D" id="3.30.200.20">
    <property type="entry name" value="Phosphorylase Kinase, domain 1"/>
    <property type="match status" value="2"/>
</dbReference>
<evidence type="ECO:0000313" key="12">
    <source>
        <dbReference type="Proteomes" id="UP000054564"/>
    </source>
</evidence>
<dbReference type="GO" id="GO:0004674">
    <property type="term" value="F:protein serine/threonine kinase activity"/>
    <property type="evidence" value="ECO:0007669"/>
    <property type="project" value="UniProtKB-KW"/>
</dbReference>
<keyword evidence="5 11" id="KW-0418">Kinase</keyword>
<dbReference type="AlphaFoldDB" id="A0A0L0V5T3"/>
<reference evidence="12" key="1">
    <citation type="submission" date="2014-03" db="EMBL/GenBank/DDBJ databases">
        <title>The Genome Sequence of Puccinia striiformis f. sp. tritici PST-78.</title>
        <authorList>
            <consortium name="The Broad Institute Genome Sequencing Platform"/>
            <person name="Cuomo C."/>
            <person name="Hulbert S."/>
            <person name="Chen X."/>
            <person name="Walker B."/>
            <person name="Young S.K."/>
            <person name="Zeng Q."/>
            <person name="Gargeya S."/>
            <person name="Fitzgerald M."/>
            <person name="Haas B."/>
            <person name="Abouelleil A."/>
            <person name="Alvarado L."/>
            <person name="Arachchi H.M."/>
            <person name="Berlin A.M."/>
            <person name="Chapman S.B."/>
            <person name="Goldberg J."/>
            <person name="Griggs A."/>
            <person name="Gujja S."/>
            <person name="Hansen M."/>
            <person name="Howarth C."/>
            <person name="Imamovic A."/>
            <person name="Larimer J."/>
            <person name="McCowan C."/>
            <person name="Montmayeur A."/>
            <person name="Murphy C."/>
            <person name="Neiman D."/>
            <person name="Pearson M."/>
            <person name="Priest M."/>
            <person name="Roberts A."/>
            <person name="Saif S."/>
            <person name="Shea T."/>
            <person name="Sisk P."/>
            <person name="Sykes S."/>
            <person name="Wortman J."/>
            <person name="Nusbaum C."/>
            <person name="Birren B."/>
        </authorList>
    </citation>
    <scope>NUCLEOTIDE SEQUENCE [LARGE SCALE GENOMIC DNA]</scope>
    <source>
        <strain evidence="12">race PST-78</strain>
    </source>
</reference>
<dbReference type="PROSITE" id="PS50011">
    <property type="entry name" value="PROTEIN_KINASE_DOM"/>
    <property type="match status" value="1"/>
</dbReference>
<dbReference type="PANTHER" id="PTHR47634:SF9">
    <property type="entry name" value="PROTEIN KINASE DOMAIN-CONTAINING PROTEIN-RELATED"/>
    <property type="match status" value="1"/>
</dbReference>
<dbReference type="GO" id="GO:0005634">
    <property type="term" value="C:nucleus"/>
    <property type="evidence" value="ECO:0007669"/>
    <property type="project" value="TreeGrafter"/>
</dbReference>
<comment type="catalytic activity">
    <reaction evidence="8">
        <text>L-seryl-[protein] + ATP = O-phospho-L-seryl-[protein] + ADP + H(+)</text>
        <dbReference type="Rhea" id="RHEA:17989"/>
        <dbReference type="Rhea" id="RHEA-COMP:9863"/>
        <dbReference type="Rhea" id="RHEA-COMP:11604"/>
        <dbReference type="ChEBI" id="CHEBI:15378"/>
        <dbReference type="ChEBI" id="CHEBI:29999"/>
        <dbReference type="ChEBI" id="CHEBI:30616"/>
        <dbReference type="ChEBI" id="CHEBI:83421"/>
        <dbReference type="ChEBI" id="CHEBI:456216"/>
        <dbReference type="EC" id="2.7.11.1"/>
    </reaction>
</comment>
<dbReference type="InterPro" id="IPR000719">
    <property type="entry name" value="Prot_kinase_dom"/>
</dbReference>
<keyword evidence="2" id="KW-0723">Serine/threonine-protein kinase</keyword>
<evidence type="ECO:0000256" key="7">
    <source>
        <dbReference type="ARBA" id="ARBA00047899"/>
    </source>
</evidence>
<dbReference type="PANTHER" id="PTHR47634">
    <property type="entry name" value="PROTEIN KINASE DOMAIN-CONTAINING PROTEIN-RELATED"/>
    <property type="match status" value="1"/>
</dbReference>
<evidence type="ECO:0000259" key="10">
    <source>
        <dbReference type="PROSITE" id="PS50011"/>
    </source>
</evidence>
<dbReference type="GO" id="GO:0000245">
    <property type="term" value="P:spliceosomal complex assembly"/>
    <property type="evidence" value="ECO:0007669"/>
    <property type="project" value="TreeGrafter"/>
</dbReference>
<dbReference type="Pfam" id="PF00069">
    <property type="entry name" value="Pkinase"/>
    <property type="match status" value="2"/>
</dbReference>
<sequence length="419" mass="47526">MKPSKVGMEESPYDYEMGGYHPVKIGDKFHENRYSVIRKLGYGQFSTVWLAHDQQQLSLITTSLDQCPVSILTIFSTAPHTQTHTFLTWQARSARLPQNQQVGQLLHQSCRGRNSIPRAYLLGQSSPPGYCHVATLLDHFKHEGPNGTHVCLVFEVLGESVDALKERYKKVPAPIVRKIGRQVLLGLDYLHRECGIFHLDLKPANVLICIEDVERVISSELESPPKGGYNTKTSIPLKSTPARSVRPGQTDHSDYSNITIKITDLGSGTWATNRPTEGIVCRPYRSPELMIDAPWDQRVDIWSVGCTLGELLTGDFIFKAYSNVSDEDYLYQVIGLVGPYPMESAKSGKYFLEEITQINRMVEGNRARISSLEERFRFEHRFDQKLIDCILRMLQIDPSKRWQAKQILDAKGWLGTDKM</sequence>
<proteinExistence type="predicted"/>
<evidence type="ECO:0000256" key="4">
    <source>
        <dbReference type="ARBA" id="ARBA00022741"/>
    </source>
</evidence>
<dbReference type="InterPro" id="IPR051334">
    <property type="entry name" value="SRPK"/>
</dbReference>
<dbReference type="EC" id="2.7.11.1" evidence="1"/>
<accession>A0A0L0V5T3</accession>
<dbReference type="Proteomes" id="UP000054564">
    <property type="component" value="Unassembled WGS sequence"/>
</dbReference>
<protein>
    <recommendedName>
        <fullName evidence="1">non-specific serine/threonine protein kinase</fullName>
        <ecNumber evidence="1">2.7.11.1</ecNumber>
    </recommendedName>
</protein>
<keyword evidence="4" id="KW-0547">Nucleotide-binding</keyword>
<evidence type="ECO:0000256" key="2">
    <source>
        <dbReference type="ARBA" id="ARBA00022527"/>
    </source>
</evidence>
<dbReference type="SUPFAM" id="SSF56112">
    <property type="entry name" value="Protein kinase-like (PK-like)"/>
    <property type="match status" value="1"/>
</dbReference>
<dbReference type="GO" id="GO:0005737">
    <property type="term" value="C:cytoplasm"/>
    <property type="evidence" value="ECO:0007669"/>
    <property type="project" value="TreeGrafter"/>
</dbReference>
<dbReference type="GO" id="GO:0050684">
    <property type="term" value="P:regulation of mRNA processing"/>
    <property type="evidence" value="ECO:0007669"/>
    <property type="project" value="TreeGrafter"/>
</dbReference>
<evidence type="ECO:0000256" key="6">
    <source>
        <dbReference type="ARBA" id="ARBA00022840"/>
    </source>
</evidence>
<organism evidence="11 12">
    <name type="scientific">Puccinia striiformis f. sp. tritici PST-78</name>
    <dbReference type="NCBI Taxonomy" id="1165861"/>
    <lineage>
        <taxon>Eukaryota</taxon>
        <taxon>Fungi</taxon>
        <taxon>Dikarya</taxon>
        <taxon>Basidiomycota</taxon>
        <taxon>Pucciniomycotina</taxon>
        <taxon>Pucciniomycetes</taxon>
        <taxon>Pucciniales</taxon>
        <taxon>Pucciniaceae</taxon>
        <taxon>Puccinia</taxon>
    </lineage>
</organism>
<dbReference type="STRING" id="1165861.A0A0L0V5T3"/>
<evidence type="ECO:0000256" key="1">
    <source>
        <dbReference type="ARBA" id="ARBA00012513"/>
    </source>
</evidence>
<keyword evidence="3" id="KW-0808">Transferase</keyword>
<evidence type="ECO:0000256" key="5">
    <source>
        <dbReference type="ARBA" id="ARBA00022777"/>
    </source>
</evidence>
<evidence type="ECO:0000256" key="8">
    <source>
        <dbReference type="ARBA" id="ARBA00048679"/>
    </source>
</evidence>
<dbReference type="PROSITE" id="PS00108">
    <property type="entry name" value="PROTEIN_KINASE_ST"/>
    <property type="match status" value="1"/>
</dbReference>
<dbReference type="InterPro" id="IPR011009">
    <property type="entry name" value="Kinase-like_dom_sf"/>
</dbReference>
<evidence type="ECO:0000313" key="11">
    <source>
        <dbReference type="EMBL" id="KNE94623.1"/>
    </source>
</evidence>
<dbReference type="InterPro" id="IPR008271">
    <property type="entry name" value="Ser/Thr_kinase_AS"/>
</dbReference>
<gene>
    <name evidence="11" type="ORF">PSTG_11985</name>
</gene>
<evidence type="ECO:0000256" key="3">
    <source>
        <dbReference type="ARBA" id="ARBA00022679"/>
    </source>
</evidence>
<comment type="caution">
    <text evidence="11">The sequence shown here is derived from an EMBL/GenBank/DDBJ whole genome shotgun (WGS) entry which is preliminary data.</text>
</comment>
<keyword evidence="12" id="KW-1185">Reference proteome</keyword>
<dbReference type="Gene3D" id="1.10.510.10">
    <property type="entry name" value="Transferase(Phosphotransferase) domain 1"/>
    <property type="match status" value="1"/>
</dbReference>
<name>A0A0L0V5T3_9BASI</name>
<dbReference type="FunFam" id="1.10.510.10:FF:000275">
    <property type="entry name" value="SRSF protein kinase 2 isoform X3"/>
    <property type="match status" value="1"/>
</dbReference>
<feature type="region of interest" description="Disordered" evidence="9">
    <location>
        <begin position="223"/>
        <end position="251"/>
    </location>
</feature>